<organism evidence="2 3">
    <name type="scientific">Stagnihabitans tardus</name>
    <dbReference type="NCBI Taxonomy" id="2699202"/>
    <lineage>
        <taxon>Bacteria</taxon>
        <taxon>Pseudomonadati</taxon>
        <taxon>Pseudomonadota</taxon>
        <taxon>Alphaproteobacteria</taxon>
        <taxon>Rhodobacterales</taxon>
        <taxon>Paracoccaceae</taxon>
        <taxon>Stagnihabitans</taxon>
    </lineage>
</organism>
<accession>A0AAE5BWJ9</accession>
<evidence type="ECO:0008006" key="4">
    <source>
        <dbReference type="Google" id="ProtNLM"/>
    </source>
</evidence>
<sequence>MRFATLCRLALVASLGLTAAPALADRTDTLFTHKAWRVQGVTFDDGSYACLAEVADPGESFTIWIFQDASIRLQFYSEEWDFGEGDTADLEVEIDRRSPWSLTAAELYKQSVLFNLPAADNAGDFVVEVARGNTLHLRSGDGTPVKDYSLSGSSASISKLLDCGDAITGPSNPFN</sequence>
<protein>
    <recommendedName>
        <fullName evidence="4">Secreted protein</fullName>
    </recommendedName>
</protein>
<evidence type="ECO:0000313" key="2">
    <source>
        <dbReference type="EMBL" id="NBZ88368.1"/>
    </source>
</evidence>
<proteinExistence type="predicted"/>
<evidence type="ECO:0000256" key="1">
    <source>
        <dbReference type="SAM" id="SignalP"/>
    </source>
</evidence>
<gene>
    <name evidence="2" type="ORF">GV832_12320</name>
</gene>
<dbReference type="AlphaFoldDB" id="A0AAE5BWJ9"/>
<dbReference type="EMBL" id="JAABNR010000010">
    <property type="protein sequence ID" value="NBZ88368.1"/>
    <property type="molecule type" value="Genomic_DNA"/>
</dbReference>
<reference evidence="2" key="1">
    <citation type="submission" date="2020-01" db="EMBL/GenBank/DDBJ databases">
        <authorList>
            <person name="Chen W.-M."/>
        </authorList>
    </citation>
    <scope>NUCLEOTIDE SEQUENCE</scope>
    <source>
        <strain evidence="2">CYK-10</strain>
    </source>
</reference>
<keyword evidence="1" id="KW-0732">Signal</keyword>
<dbReference type="Proteomes" id="UP001193501">
    <property type="component" value="Unassembled WGS sequence"/>
</dbReference>
<evidence type="ECO:0000313" key="3">
    <source>
        <dbReference type="Proteomes" id="UP001193501"/>
    </source>
</evidence>
<name>A0AAE5BWJ9_9RHOB</name>
<comment type="caution">
    <text evidence="2">The sequence shown here is derived from an EMBL/GenBank/DDBJ whole genome shotgun (WGS) entry which is preliminary data.</text>
</comment>
<keyword evidence="3" id="KW-1185">Reference proteome</keyword>
<dbReference type="RefSeq" id="WP_168775181.1">
    <property type="nucleotide sequence ID" value="NZ_JAABNR010000010.1"/>
</dbReference>
<feature type="signal peptide" evidence="1">
    <location>
        <begin position="1"/>
        <end position="24"/>
    </location>
</feature>
<feature type="chain" id="PRO_5042151120" description="Secreted protein" evidence="1">
    <location>
        <begin position="25"/>
        <end position="175"/>
    </location>
</feature>